<protein>
    <submittedName>
        <fullName evidence="1">Uncharacterized protein</fullName>
    </submittedName>
</protein>
<comment type="caution">
    <text evidence="1">The sequence shown here is derived from an EMBL/GenBank/DDBJ whole genome shotgun (WGS) entry which is preliminary data.</text>
</comment>
<evidence type="ECO:0000313" key="1">
    <source>
        <dbReference type="EMBL" id="TNN67925.1"/>
    </source>
</evidence>
<name>A0A4Z2HRI0_9TELE</name>
<dbReference type="AlphaFoldDB" id="A0A4Z2HRI0"/>
<accession>A0A4Z2HRI0</accession>
<dbReference type="Proteomes" id="UP000314294">
    <property type="component" value="Unassembled WGS sequence"/>
</dbReference>
<dbReference type="EMBL" id="SRLO01000197">
    <property type="protein sequence ID" value="TNN67925.1"/>
    <property type="molecule type" value="Genomic_DNA"/>
</dbReference>
<organism evidence="1 2">
    <name type="scientific">Liparis tanakae</name>
    <name type="common">Tanaka's snailfish</name>
    <dbReference type="NCBI Taxonomy" id="230148"/>
    <lineage>
        <taxon>Eukaryota</taxon>
        <taxon>Metazoa</taxon>
        <taxon>Chordata</taxon>
        <taxon>Craniata</taxon>
        <taxon>Vertebrata</taxon>
        <taxon>Euteleostomi</taxon>
        <taxon>Actinopterygii</taxon>
        <taxon>Neopterygii</taxon>
        <taxon>Teleostei</taxon>
        <taxon>Neoteleostei</taxon>
        <taxon>Acanthomorphata</taxon>
        <taxon>Eupercaria</taxon>
        <taxon>Perciformes</taxon>
        <taxon>Cottioidei</taxon>
        <taxon>Cottales</taxon>
        <taxon>Liparidae</taxon>
        <taxon>Liparis</taxon>
    </lineage>
</organism>
<gene>
    <name evidence="1" type="ORF">EYF80_021894</name>
</gene>
<proteinExistence type="predicted"/>
<keyword evidence="2" id="KW-1185">Reference proteome</keyword>
<reference evidence="1 2" key="1">
    <citation type="submission" date="2019-03" db="EMBL/GenBank/DDBJ databases">
        <title>First draft genome of Liparis tanakae, snailfish: a comprehensive survey of snailfish specific genes.</title>
        <authorList>
            <person name="Kim W."/>
            <person name="Song I."/>
            <person name="Jeong J.-H."/>
            <person name="Kim D."/>
            <person name="Kim S."/>
            <person name="Ryu S."/>
            <person name="Song J.Y."/>
            <person name="Lee S.K."/>
        </authorList>
    </citation>
    <scope>NUCLEOTIDE SEQUENCE [LARGE SCALE GENOMIC DNA]</scope>
    <source>
        <tissue evidence="1">Muscle</tissue>
    </source>
</reference>
<evidence type="ECO:0000313" key="2">
    <source>
        <dbReference type="Proteomes" id="UP000314294"/>
    </source>
</evidence>
<sequence>MLSESGSILRAHWDLFWGSKGITGSQLSPSCGRARQHKDGRWSYVCVTRVTWFTGTGVPHQH</sequence>